<dbReference type="InterPro" id="IPR034660">
    <property type="entry name" value="DinB/YfiT-like"/>
</dbReference>
<keyword evidence="2" id="KW-1185">Reference proteome</keyword>
<protein>
    <recommendedName>
        <fullName evidence="3">DinB superfamily protein</fullName>
    </recommendedName>
</protein>
<dbReference type="Proteomes" id="UP000569914">
    <property type="component" value="Unassembled WGS sequence"/>
</dbReference>
<dbReference type="EMBL" id="JACCBU010000001">
    <property type="protein sequence ID" value="NYE71551.1"/>
    <property type="molecule type" value="Genomic_DNA"/>
</dbReference>
<accession>A0A7Y9LD46</accession>
<sequence>MIEDVRAEPFREELPMTWVAPEADRGDPHELLIADERTMIDTRLELHRSTFLQRCAGLTGDQLAVRAAPPSDLSLLGLLRHLTQVERTWFTRSMAGAEDRARVYPTGGADLRDLDPGRAAEDYARFLDEVAASREIAARFELDDVFHAPVLGRPASVRWQLLHMVEEYARHNGHADLLRQAVDGRTGW</sequence>
<proteinExistence type="predicted"/>
<dbReference type="RefSeq" id="WP_246322342.1">
    <property type="nucleotide sequence ID" value="NZ_JACCBU010000001.1"/>
</dbReference>
<evidence type="ECO:0000313" key="2">
    <source>
        <dbReference type="Proteomes" id="UP000569914"/>
    </source>
</evidence>
<dbReference type="Pfam" id="PF04978">
    <property type="entry name" value="MST"/>
    <property type="match status" value="1"/>
</dbReference>
<gene>
    <name evidence="1" type="ORF">BKA15_002880</name>
</gene>
<evidence type="ECO:0000313" key="1">
    <source>
        <dbReference type="EMBL" id="NYE71551.1"/>
    </source>
</evidence>
<dbReference type="InterPro" id="IPR007061">
    <property type="entry name" value="MST-like"/>
</dbReference>
<comment type="caution">
    <text evidence="1">The sequence shown here is derived from an EMBL/GenBank/DDBJ whole genome shotgun (WGS) entry which is preliminary data.</text>
</comment>
<name>A0A7Y9LD46_9ACTN</name>
<dbReference type="AlphaFoldDB" id="A0A7Y9LD46"/>
<reference evidence="1 2" key="1">
    <citation type="submission" date="2020-07" db="EMBL/GenBank/DDBJ databases">
        <title>Sequencing the genomes of 1000 actinobacteria strains.</title>
        <authorList>
            <person name="Klenk H.-P."/>
        </authorList>
    </citation>
    <scope>NUCLEOTIDE SEQUENCE [LARGE SCALE GENOMIC DNA]</scope>
    <source>
        <strain evidence="1 2">DSM 22083</strain>
    </source>
</reference>
<dbReference type="SUPFAM" id="SSF109854">
    <property type="entry name" value="DinB/YfiT-like putative metalloenzymes"/>
    <property type="match status" value="1"/>
</dbReference>
<evidence type="ECO:0008006" key="3">
    <source>
        <dbReference type="Google" id="ProtNLM"/>
    </source>
</evidence>
<organism evidence="1 2">
    <name type="scientific">Microlunatus parietis</name>
    <dbReference type="NCBI Taxonomy" id="682979"/>
    <lineage>
        <taxon>Bacteria</taxon>
        <taxon>Bacillati</taxon>
        <taxon>Actinomycetota</taxon>
        <taxon>Actinomycetes</taxon>
        <taxon>Propionibacteriales</taxon>
        <taxon>Propionibacteriaceae</taxon>
        <taxon>Microlunatus</taxon>
    </lineage>
</organism>
<dbReference type="Gene3D" id="1.20.120.450">
    <property type="entry name" value="dinb family like domain"/>
    <property type="match status" value="1"/>
</dbReference>